<gene>
    <name evidence="2" type="ORF">N0V83_003296</name>
</gene>
<accession>A0A9W9CP57</accession>
<reference evidence="2" key="1">
    <citation type="submission" date="2022-10" db="EMBL/GenBank/DDBJ databases">
        <title>Tapping the CABI collections for fungal endophytes: first genome assemblies for Collariella, Neodidymelliopsis, Ascochyta clinopodiicola, Didymella pomorum, Didymosphaeria variabile, Neocosmospora piperis and Neocucurbitaria cava.</title>
        <authorList>
            <person name="Hill R."/>
        </authorList>
    </citation>
    <scope>NUCLEOTIDE SEQUENCE</scope>
    <source>
        <strain evidence="2">IMI 356814</strain>
    </source>
</reference>
<comment type="caution">
    <text evidence="2">The sequence shown here is derived from an EMBL/GenBank/DDBJ whole genome shotgun (WGS) entry which is preliminary data.</text>
</comment>
<evidence type="ECO:0000256" key="1">
    <source>
        <dbReference type="SAM" id="MobiDB-lite"/>
    </source>
</evidence>
<dbReference type="Proteomes" id="UP001140560">
    <property type="component" value="Unassembled WGS sequence"/>
</dbReference>
<feature type="compositionally biased region" description="Basic and acidic residues" evidence="1">
    <location>
        <begin position="245"/>
        <end position="256"/>
    </location>
</feature>
<sequence>MSSPPEEPHDSQTSAEFNENYDDLLEKYIALLEKYTHLDEAFVEIETAKNGPEYVYAEAENEIRELQETICRMESNQEQSGEDPYSLKDTIREHEATIRQREATIRGLRMDPDETSIINQLLSEQDRLKEEFDSEQNAHVQVVQGYEEQSRGDKEQIGILQARVSEQDETLQMYRESFENVHRSGRRIVEDEPVRATVDADMDQASDNDNDATCSVPEHKHFVRTIHIRNSEIASLKRDIEDLEGRLSDSSSRDVDAPSDEPDDHERNARAQTRALRNTIWGLRNELRELNEKYDKSKYKLQHCGEHRQKLQNEVKKNKDHFEYLNQRLDEKEKGQGTGDCESRCKKLERQVHFLTENNEWYRKYFRSMMEGVDPRGTGVVKPNSKDADGDDVGGDGDENRRGG</sequence>
<feature type="region of interest" description="Disordered" evidence="1">
    <location>
        <begin position="373"/>
        <end position="404"/>
    </location>
</feature>
<name>A0A9W9CP57_9PLEO</name>
<keyword evidence="3" id="KW-1185">Reference proteome</keyword>
<evidence type="ECO:0000313" key="3">
    <source>
        <dbReference type="Proteomes" id="UP001140560"/>
    </source>
</evidence>
<feature type="region of interest" description="Disordered" evidence="1">
    <location>
        <begin position="245"/>
        <end position="271"/>
    </location>
</feature>
<evidence type="ECO:0000313" key="2">
    <source>
        <dbReference type="EMBL" id="KAJ4373005.1"/>
    </source>
</evidence>
<organism evidence="2 3">
    <name type="scientific">Neocucurbitaria cava</name>
    <dbReference type="NCBI Taxonomy" id="798079"/>
    <lineage>
        <taxon>Eukaryota</taxon>
        <taxon>Fungi</taxon>
        <taxon>Dikarya</taxon>
        <taxon>Ascomycota</taxon>
        <taxon>Pezizomycotina</taxon>
        <taxon>Dothideomycetes</taxon>
        <taxon>Pleosporomycetidae</taxon>
        <taxon>Pleosporales</taxon>
        <taxon>Pleosporineae</taxon>
        <taxon>Cucurbitariaceae</taxon>
        <taxon>Neocucurbitaria</taxon>
    </lineage>
</organism>
<proteinExistence type="predicted"/>
<dbReference type="AlphaFoldDB" id="A0A9W9CP57"/>
<dbReference type="EMBL" id="JAPEUY010000005">
    <property type="protein sequence ID" value="KAJ4373005.1"/>
    <property type="molecule type" value="Genomic_DNA"/>
</dbReference>
<protein>
    <submittedName>
        <fullName evidence="2">Uncharacterized protein</fullName>
    </submittedName>
</protein>